<dbReference type="InterPro" id="IPR018499">
    <property type="entry name" value="Tetraspanin/Peripherin"/>
</dbReference>
<evidence type="ECO:0000256" key="1">
    <source>
        <dbReference type="ARBA" id="ARBA00004141"/>
    </source>
</evidence>
<gene>
    <name evidence="6" type="primary">LOC108942237</name>
</gene>
<dbReference type="GeneTree" id="ENSGT00940000166983"/>
<reference evidence="6" key="3">
    <citation type="submission" date="2025-09" db="UniProtKB">
        <authorList>
            <consortium name="Ensembl"/>
        </authorList>
    </citation>
    <scope>IDENTIFICATION</scope>
</reference>
<reference evidence="6" key="2">
    <citation type="submission" date="2025-08" db="UniProtKB">
        <authorList>
            <consortium name="Ensembl"/>
        </authorList>
    </citation>
    <scope>IDENTIFICATION</scope>
</reference>
<feature type="transmembrane region" description="Helical" evidence="5">
    <location>
        <begin position="41"/>
        <end position="61"/>
    </location>
</feature>
<evidence type="ECO:0000256" key="4">
    <source>
        <dbReference type="ARBA" id="ARBA00023136"/>
    </source>
</evidence>
<dbReference type="Proteomes" id="UP000694397">
    <property type="component" value="Chromosome 5"/>
</dbReference>
<evidence type="ECO:0000256" key="3">
    <source>
        <dbReference type="ARBA" id="ARBA00022989"/>
    </source>
</evidence>
<dbReference type="RefSeq" id="XP_029107953.1">
    <property type="nucleotide sequence ID" value="XM_029252120.1"/>
</dbReference>
<sequence length="234" mass="26282">MGNVYLCFKWSFIVVNVLFGIAGGLIVLLGEFSRFRYNEFFLVMTAVVVVFLWAGISLVPFSSQVKDRLQVYFRSITPLDKASSEITTVANKFQYLLHCCGVYNGYQDWGGKIPLTCHCSAAYQNTPKCRTVSISYEGFWVRRAEDSELQVYSEPCAPIILKYLDKVFAVFTGAIFCVVAVAAIGMIMSMTLCCRIRKRSIELGSASSSDSRKSEVPLYIEAFPLTHVNVPQEY</sequence>
<dbReference type="Ensembl" id="ENSSFOT00015008367.2">
    <property type="protein sequence ID" value="ENSSFOP00015008250.2"/>
    <property type="gene ID" value="ENSSFOG00015029014.1"/>
</dbReference>
<comment type="subcellular location">
    <subcellularLocation>
        <location evidence="1">Membrane</location>
        <topology evidence="1">Multi-pass membrane protein</topology>
    </subcellularLocation>
</comment>
<name>A0A8C9R7H5_SCLFO</name>
<organism evidence="6 7">
    <name type="scientific">Scleropages formosus</name>
    <name type="common">Asian bonytongue</name>
    <name type="synonym">Osteoglossum formosum</name>
    <dbReference type="NCBI Taxonomy" id="113540"/>
    <lineage>
        <taxon>Eukaryota</taxon>
        <taxon>Metazoa</taxon>
        <taxon>Chordata</taxon>
        <taxon>Craniata</taxon>
        <taxon>Vertebrata</taxon>
        <taxon>Euteleostomi</taxon>
        <taxon>Actinopterygii</taxon>
        <taxon>Neopterygii</taxon>
        <taxon>Teleostei</taxon>
        <taxon>Osteoglossocephala</taxon>
        <taxon>Osteoglossomorpha</taxon>
        <taxon>Osteoglossiformes</taxon>
        <taxon>Osteoglossidae</taxon>
        <taxon>Scleropages</taxon>
    </lineage>
</organism>
<proteinExistence type="predicted"/>
<dbReference type="Gene3D" id="1.10.1450.10">
    <property type="entry name" value="Tetraspanin"/>
    <property type="match status" value="1"/>
</dbReference>
<dbReference type="Pfam" id="PF00335">
    <property type="entry name" value="Tetraspanin"/>
    <property type="match status" value="1"/>
</dbReference>
<reference evidence="6 7" key="1">
    <citation type="submission" date="2019-04" db="EMBL/GenBank/DDBJ databases">
        <authorList>
            <consortium name="Wellcome Sanger Institute Data Sharing"/>
        </authorList>
    </citation>
    <scope>NUCLEOTIDE SEQUENCE [LARGE SCALE GENOMIC DNA]</scope>
</reference>
<accession>A0A8C9R7H5</accession>
<dbReference type="InterPro" id="IPR008952">
    <property type="entry name" value="Tetraspanin_EC2_sf"/>
</dbReference>
<evidence type="ECO:0000256" key="5">
    <source>
        <dbReference type="SAM" id="Phobius"/>
    </source>
</evidence>
<dbReference type="PRINTS" id="PR00259">
    <property type="entry name" value="TMFOUR"/>
</dbReference>
<dbReference type="GO" id="GO:0016020">
    <property type="term" value="C:membrane"/>
    <property type="evidence" value="ECO:0007669"/>
    <property type="project" value="UniProtKB-SubCell"/>
</dbReference>
<evidence type="ECO:0000313" key="6">
    <source>
        <dbReference type="Ensembl" id="ENSSFOP00015008250.2"/>
    </source>
</evidence>
<feature type="transmembrane region" description="Helical" evidence="5">
    <location>
        <begin position="168"/>
        <end position="193"/>
    </location>
</feature>
<dbReference type="AlphaFoldDB" id="A0A8C9R7H5"/>
<feature type="transmembrane region" description="Helical" evidence="5">
    <location>
        <begin position="12"/>
        <end position="29"/>
    </location>
</feature>
<keyword evidence="3 5" id="KW-1133">Transmembrane helix</keyword>
<protein>
    <submittedName>
        <fullName evidence="6">Tetraspanin-8-like</fullName>
    </submittedName>
</protein>
<dbReference type="SUPFAM" id="SSF48652">
    <property type="entry name" value="Tetraspanin"/>
    <property type="match status" value="1"/>
</dbReference>
<keyword evidence="7" id="KW-1185">Reference proteome</keyword>
<keyword evidence="4 5" id="KW-0472">Membrane</keyword>
<dbReference type="GeneID" id="108942237"/>
<evidence type="ECO:0000313" key="7">
    <source>
        <dbReference type="Proteomes" id="UP000694397"/>
    </source>
</evidence>
<evidence type="ECO:0000256" key="2">
    <source>
        <dbReference type="ARBA" id="ARBA00022692"/>
    </source>
</evidence>
<keyword evidence="2 5" id="KW-0812">Transmembrane</keyword>